<evidence type="ECO:0000259" key="4">
    <source>
        <dbReference type="Pfam" id="PF00172"/>
    </source>
</evidence>
<evidence type="ECO:0000313" key="6">
    <source>
        <dbReference type="Proteomes" id="UP001163105"/>
    </source>
</evidence>
<comment type="caution">
    <text evidence="5">The sequence shown here is derived from an EMBL/GenBank/DDBJ whole genome shotgun (WGS) entry which is preliminary data.</text>
</comment>
<sequence>MSESVQLHRLSVRCNRVIPRCDRCITHDARCVYPERAKRKPQRPPSDHPTSHPAGDDATVPALNTILDRLHRLEQQSLVSPPYSARDVHPTAFRSSASGSPALVTPYPGGAITELSPVSVSPHGGTGLEPSEVDSAATLKHAIDQVQKLKLEGYARSVITEKVEIPKELAKELIENYFTHMATDMFLSLVNRRLIELIPDILGLPHVHLDFSIQVLYYAILFHGATLNVSNTSQTRGLDYSKACYLGCLRALPGWKREATGSATDFVAAISMTRVAAECFDYDLAWKMHQLASEFARALNLHNLDGGEYAGINDCGRSDDDRRGFWQLIQVDLYIRLLMDKPPLITNDTWNVNLPWLDSSQAQPEGFQAIAFLISSRITMILMRFFALLDDTTRRSKSDLRRETEGMCQEIEQLYHDWQAHDFSTLTSDKEEDTWVVADCLITGYTCIIFMLRKIDVLGTDSPTIVGKDSDLPTHPLVIVAARHIIRLANHILATYSNPETMSAVLGAYGAYIPAACLYHEVLHAEDVRVYTQDIESLEHFSSLVCSISRGRRELYPFVRAMNTLDADVKKKCAEAKA</sequence>
<dbReference type="CDD" id="cd00067">
    <property type="entry name" value="GAL4"/>
    <property type="match status" value="1"/>
</dbReference>
<dbReference type="Pfam" id="PF00172">
    <property type="entry name" value="Zn_clus"/>
    <property type="match status" value="1"/>
</dbReference>
<dbReference type="GO" id="GO:0000981">
    <property type="term" value="F:DNA-binding transcription factor activity, RNA polymerase II-specific"/>
    <property type="evidence" value="ECO:0007669"/>
    <property type="project" value="InterPro"/>
</dbReference>
<evidence type="ECO:0000256" key="2">
    <source>
        <dbReference type="ARBA" id="ARBA00023242"/>
    </source>
</evidence>
<comment type="subcellular location">
    <subcellularLocation>
        <location evidence="1">Nucleus</location>
    </subcellularLocation>
</comment>
<gene>
    <name evidence="5" type="ORF">O9K51_06739</name>
</gene>
<dbReference type="InterPro" id="IPR050613">
    <property type="entry name" value="Sec_Metabolite_Reg"/>
</dbReference>
<dbReference type="PANTHER" id="PTHR31001">
    <property type="entry name" value="UNCHARACTERIZED TRANSCRIPTIONAL REGULATORY PROTEIN"/>
    <property type="match status" value="1"/>
</dbReference>
<protein>
    <submittedName>
        <fullName evidence="5">Fungal specific transcription factor</fullName>
    </submittedName>
</protein>
<dbReference type="Proteomes" id="UP001163105">
    <property type="component" value="Unassembled WGS sequence"/>
</dbReference>
<dbReference type="AlphaFoldDB" id="A0AB34FQJ2"/>
<evidence type="ECO:0000313" key="5">
    <source>
        <dbReference type="EMBL" id="KAJ6440946.1"/>
    </source>
</evidence>
<dbReference type="GO" id="GO:0008270">
    <property type="term" value="F:zinc ion binding"/>
    <property type="evidence" value="ECO:0007669"/>
    <property type="project" value="InterPro"/>
</dbReference>
<keyword evidence="2" id="KW-0539">Nucleus</keyword>
<dbReference type="EMBL" id="JAQHRD010000005">
    <property type="protein sequence ID" value="KAJ6440946.1"/>
    <property type="molecule type" value="Genomic_DNA"/>
</dbReference>
<evidence type="ECO:0000256" key="3">
    <source>
        <dbReference type="SAM" id="MobiDB-lite"/>
    </source>
</evidence>
<name>A0AB34FQJ2_9HYPO</name>
<dbReference type="GO" id="GO:0005634">
    <property type="term" value="C:nucleus"/>
    <property type="evidence" value="ECO:0007669"/>
    <property type="project" value="UniProtKB-SubCell"/>
</dbReference>
<organism evidence="5 6">
    <name type="scientific">Purpureocillium lavendulum</name>
    <dbReference type="NCBI Taxonomy" id="1247861"/>
    <lineage>
        <taxon>Eukaryota</taxon>
        <taxon>Fungi</taxon>
        <taxon>Dikarya</taxon>
        <taxon>Ascomycota</taxon>
        <taxon>Pezizomycotina</taxon>
        <taxon>Sordariomycetes</taxon>
        <taxon>Hypocreomycetidae</taxon>
        <taxon>Hypocreales</taxon>
        <taxon>Ophiocordycipitaceae</taxon>
        <taxon>Purpureocillium</taxon>
    </lineage>
</organism>
<dbReference type="InterPro" id="IPR036864">
    <property type="entry name" value="Zn2-C6_fun-type_DNA-bd_sf"/>
</dbReference>
<feature type="domain" description="Zn(2)-C6 fungal-type" evidence="4">
    <location>
        <begin position="11"/>
        <end position="39"/>
    </location>
</feature>
<dbReference type="PANTHER" id="PTHR31001:SF88">
    <property type="entry name" value="TRANSCRIPTION FACTOR PDR3"/>
    <property type="match status" value="1"/>
</dbReference>
<reference evidence="5" key="1">
    <citation type="submission" date="2023-01" db="EMBL/GenBank/DDBJ databases">
        <title>The growth and conidiation of Purpureocillium lavendulum are regulated by nitrogen source and histone H3K14 acetylation.</title>
        <authorList>
            <person name="Tang P."/>
            <person name="Han J."/>
            <person name="Zhang C."/>
            <person name="Tang P."/>
            <person name="Qi F."/>
            <person name="Zhang K."/>
            <person name="Liang L."/>
        </authorList>
    </citation>
    <scope>NUCLEOTIDE SEQUENCE</scope>
    <source>
        <strain evidence="5">YMF1.00683</strain>
    </source>
</reference>
<proteinExistence type="predicted"/>
<keyword evidence="6" id="KW-1185">Reference proteome</keyword>
<accession>A0AB34FQJ2</accession>
<dbReference type="Gene3D" id="4.10.240.10">
    <property type="entry name" value="Zn(2)-C6 fungal-type DNA-binding domain"/>
    <property type="match status" value="1"/>
</dbReference>
<feature type="region of interest" description="Disordered" evidence="3">
    <location>
        <begin position="35"/>
        <end position="59"/>
    </location>
</feature>
<evidence type="ECO:0000256" key="1">
    <source>
        <dbReference type="ARBA" id="ARBA00004123"/>
    </source>
</evidence>
<dbReference type="InterPro" id="IPR001138">
    <property type="entry name" value="Zn2Cys6_DnaBD"/>
</dbReference>
<dbReference type="CDD" id="cd12148">
    <property type="entry name" value="fungal_TF_MHR"/>
    <property type="match status" value="1"/>
</dbReference>